<keyword evidence="2" id="KW-1185">Reference proteome</keyword>
<dbReference type="EMBL" id="MU001672">
    <property type="protein sequence ID" value="KAF2460995.1"/>
    <property type="molecule type" value="Genomic_DNA"/>
</dbReference>
<sequence>MLELPITPECSVASSLSMADAASLIAACGILHPVLTRAVNWLSGGRRSELSNESAQWILREFEALFAAACNRARIAFVGLGMQEMRLPNASFERGHRVISLKRDVINKGLTNGLGGRFRCNARYSWAPGDLDWNLRGTHNSATWPWGPDDYGKVDMVFVPKDPGIFPGITAAFVRSDSENPVVISSLAMYNVLATDAEILDAVETGDVKRTLGLIREGRGSAGDRDAKGRSLLSIAKERGDWNMYQLLIMKGATPLHDLPECMSEVLELPQPTA</sequence>
<dbReference type="AlphaFoldDB" id="A0A6A6PAN4"/>
<dbReference type="Proteomes" id="UP000799766">
    <property type="component" value="Unassembled WGS sequence"/>
</dbReference>
<accession>A0A6A6PAN4</accession>
<evidence type="ECO:0000313" key="2">
    <source>
        <dbReference type="Proteomes" id="UP000799766"/>
    </source>
</evidence>
<evidence type="ECO:0008006" key="3">
    <source>
        <dbReference type="Google" id="ProtNLM"/>
    </source>
</evidence>
<evidence type="ECO:0000313" key="1">
    <source>
        <dbReference type="EMBL" id="KAF2460995.1"/>
    </source>
</evidence>
<name>A0A6A6PAN4_9PEZI</name>
<proteinExistence type="predicted"/>
<dbReference type="OrthoDB" id="3935484at2759"/>
<reference evidence="1" key="1">
    <citation type="journal article" date="2020" name="Stud. Mycol.">
        <title>101 Dothideomycetes genomes: a test case for predicting lifestyles and emergence of pathogens.</title>
        <authorList>
            <person name="Haridas S."/>
            <person name="Albert R."/>
            <person name="Binder M."/>
            <person name="Bloem J."/>
            <person name="Labutti K."/>
            <person name="Salamov A."/>
            <person name="Andreopoulos B."/>
            <person name="Baker S."/>
            <person name="Barry K."/>
            <person name="Bills G."/>
            <person name="Bluhm B."/>
            <person name="Cannon C."/>
            <person name="Castanera R."/>
            <person name="Culley D."/>
            <person name="Daum C."/>
            <person name="Ezra D."/>
            <person name="Gonzalez J."/>
            <person name="Henrissat B."/>
            <person name="Kuo A."/>
            <person name="Liang C."/>
            <person name="Lipzen A."/>
            <person name="Lutzoni F."/>
            <person name="Magnuson J."/>
            <person name="Mondo S."/>
            <person name="Nolan M."/>
            <person name="Ohm R."/>
            <person name="Pangilinan J."/>
            <person name="Park H.-J."/>
            <person name="Ramirez L."/>
            <person name="Alfaro M."/>
            <person name="Sun H."/>
            <person name="Tritt A."/>
            <person name="Yoshinaga Y."/>
            <person name="Zwiers L.-H."/>
            <person name="Turgeon B."/>
            <person name="Goodwin S."/>
            <person name="Spatafora J."/>
            <person name="Crous P."/>
            <person name="Grigoriev I."/>
        </authorList>
    </citation>
    <scope>NUCLEOTIDE SEQUENCE</scope>
    <source>
        <strain evidence="1">ATCC 16933</strain>
    </source>
</reference>
<organism evidence="1 2">
    <name type="scientific">Lineolata rhizophorae</name>
    <dbReference type="NCBI Taxonomy" id="578093"/>
    <lineage>
        <taxon>Eukaryota</taxon>
        <taxon>Fungi</taxon>
        <taxon>Dikarya</taxon>
        <taxon>Ascomycota</taxon>
        <taxon>Pezizomycotina</taxon>
        <taxon>Dothideomycetes</taxon>
        <taxon>Dothideomycetes incertae sedis</taxon>
        <taxon>Lineolatales</taxon>
        <taxon>Lineolataceae</taxon>
        <taxon>Lineolata</taxon>
    </lineage>
</organism>
<gene>
    <name evidence="1" type="ORF">BDY21DRAFT_334006</name>
</gene>
<protein>
    <recommendedName>
        <fullName evidence="3">Ankyrin repeat-containing domain protein</fullName>
    </recommendedName>
</protein>